<protein>
    <submittedName>
        <fullName evidence="1">Uncharacterized protein</fullName>
    </submittedName>
</protein>
<name>A0A7S2EGZ8_9STRA</name>
<reference evidence="1" key="1">
    <citation type="submission" date="2021-01" db="EMBL/GenBank/DDBJ databases">
        <authorList>
            <person name="Corre E."/>
            <person name="Pelletier E."/>
            <person name="Niang G."/>
            <person name="Scheremetjew M."/>
            <person name="Finn R."/>
            <person name="Kale V."/>
            <person name="Holt S."/>
            <person name="Cochrane G."/>
            <person name="Meng A."/>
            <person name="Brown T."/>
            <person name="Cohen L."/>
        </authorList>
    </citation>
    <scope>NUCLEOTIDE SEQUENCE</scope>
    <source>
        <strain evidence="1">Pop2</strain>
    </source>
</reference>
<accession>A0A7S2EGZ8</accession>
<dbReference type="Pfam" id="PF12014">
    <property type="entry name" value="Cyclin_D1_bind"/>
    <property type="match status" value="1"/>
</dbReference>
<dbReference type="AlphaFoldDB" id="A0A7S2EGZ8"/>
<sequence length="544" mass="61612">MSLLSLPTTLLAHIASYVSQKQKDIIQICSCHSSLWRQHVHKNTNDDDYDGDKNDGDNIWRSLCRLSFPLSEERIAHWPKTSLTTSSATDSIEAMMNDSATTKNREKTCLSWMSLYSILEQWVPREGFYTILNSYPWGILLLLRFRHGDLVGEIIWHEEEKDNDDDDNDLEEGENVNAGFTKATLHEIIRMRFKNDGSICSTSKILNGIPVLIQPGEKSIGPVLSFLSIFSLVSPCPSDRALCIKALRRNDNDMEEEEEEDIRFSSEGPWNPLTKCSVSDMIHELCNLHSNCITIDPVDLPSSLPCHLLLPKSENNASSSSSLVCDIPLIKPGLYSGCYDLQLYGKFSTEIMRVEYRRYDLTKTTTDHTGSGRSGAEKEKAETDAIWNAIHRDIFLCEKQRDDNELFQYLRTAIESNSNANEIVFVLGRKVTGDIHVCAGELTWGAVVYPTIGVHREGNHNNNTSLNRIVDKSNSKQYDVARKWWGFGTLAYPGFQSPCWSAGYLVQLAGHPNSPDAFGFSWDIDVEEEATILRWLEIQNEFHQ</sequence>
<evidence type="ECO:0000313" key="1">
    <source>
        <dbReference type="EMBL" id="CAD9336378.1"/>
    </source>
</evidence>
<gene>
    <name evidence="1" type="ORF">DBRI1063_LOCUS14244</name>
</gene>
<organism evidence="1">
    <name type="scientific">Ditylum brightwellii</name>
    <dbReference type="NCBI Taxonomy" id="49249"/>
    <lineage>
        <taxon>Eukaryota</taxon>
        <taxon>Sar</taxon>
        <taxon>Stramenopiles</taxon>
        <taxon>Ochrophyta</taxon>
        <taxon>Bacillariophyta</taxon>
        <taxon>Mediophyceae</taxon>
        <taxon>Lithodesmiophycidae</taxon>
        <taxon>Lithodesmiales</taxon>
        <taxon>Lithodesmiaceae</taxon>
        <taxon>Ditylum</taxon>
    </lineage>
</organism>
<proteinExistence type="predicted"/>
<dbReference type="EMBL" id="HBGN01022334">
    <property type="protein sequence ID" value="CAD9336378.1"/>
    <property type="molecule type" value="Transcribed_RNA"/>
</dbReference>